<feature type="transmembrane region" description="Helical" evidence="2">
    <location>
        <begin position="331"/>
        <end position="353"/>
    </location>
</feature>
<dbReference type="SUPFAM" id="SSF48208">
    <property type="entry name" value="Six-hairpin glycosidases"/>
    <property type="match status" value="1"/>
</dbReference>
<name>A0ABR3END2_9AGAR</name>
<feature type="region of interest" description="Disordered" evidence="1">
    <location>
        <begin position="442"/>
        <end position="461"/>
    </location>
</feature>
<evidence type="ECO:0000256" key="1">
    <source>
        <dbReference type="SAM" id="MobiDB-lite"/>
    </source>
</evidence>
<keyword evidence="4" id="KW-1185">Reference proteome</keyword>
<evidence type="ECO:0000313" key="4">
    <source>
        <dbReference type="Proteomes" id="UP001465976"/>
    </source>
</evidence>
<evidence type="ECO:0000256" key="2">
    <source>
        <dbReference type="SAM" id="Phobius"/>
    </source>
</evidence>
<keyword evidence="2" id="KW-0472">Membrane</keyword>
<dbReference type="Gene3D" id="1.50.10.20">
    <property type="match status" value="1"/>
</dbReference>
<feature type="region of interest" description="Disordered" evidence="1">
    <location>
        <begin position="361"/>
        <end position="423"/>
    </location>
</feature>
<protein>
    <recommendedName>
        <fullName evidence="5">Glycoside hydrolase family 76 protein</fullName>
    </recommendedName>
</protein>
<organism evidence="3 4">
    <name type="scientific">Marasmius crinis-equi</name>
    <dbReference type="NCBI Taxonomy" id="585013"/>
    <lineage>
        <taxon>Eukaryota</taxon>
        <taxon>Fungi</taxon>
        <taxon>Dikarya</taxon>
        <taxon>Basidiomycota</taxon>
        <taxon>Agaricomycotina</taxon>
        <taxon>Agaricomycetes</taxon>
        <taxon>Agaricomycetidae</taxon>
        <taxon>Agaricales</taxon>
        <taxon>Marasmiineae</taxon>
        <taxon>Marasmiaceae</taxon>
        <taxon>Marasmius</taxon>
    </lineage>
</organism>
<reference evidence="3 4" key="1">
    <citation type="submission" date="2024-02" db="EMBL/GenBank/DDBJ databases">
        <title>A draft genome for the cacao thread blight pathogen Marasmius crinis-equi.</title>
        <authorList>
            <person name="Cohen S.P."/>
            <person name="Baruah I.K."/>
            <person name="Amoako-Attah I."/>
            <person name="Bukari Y."/>
            <person name="Meinhardt L.W."/>
            <person name="Bailey B.A."/>
        </authorList>
    </citation>
    <scope>NUCLEOTIDE SEQUENCE [LARGE SCALE GENOMIC DNA]</scope>
    <source>
        <strain evidence="3 4">GH-76</strain>
    </source>
</reference>
<evidence type="ECO:0000313" key="3">
    <source>
        <dbReference type="EMBL" id="KAL0564394.1"/>
    </source>
</evidence>
<accession>A0ABR3END2</accession>
<evidence type="ECO:0008006" key="5">
    <source>
        <dbReference type="Google" id="ProtNLM"/>
    </source>
</evidence>
<sequence>MAGFDRLTGQEKYESGVQMFYKPALQALNADNENICVYGYAALQAYLAYGDDSFLKAAIASWEAALPAVVTDSDILAGRSAFKNVTVASTCSNGATLTGGVFHDLSTNENILGLTASATGLSASLAAATSNQTYCNYATMSAEFLRQHLYQGSGLFANMLNTQDCTLGKTTYAYDTGCVIQALSLAAALTQNTSNIAFLYDVVAGATTRNEWHDGAGVLSITENGESSAHLMRGYTELYKGNNTPTDLKSYLKSYISNQYNAVTQISTNAGSNIYGHLWNESSTGTFSNQSQVGAISALLGGIILTPDASPAAGTNGNSSSKPSGSISQGAIAGGVIGGGIAISLIIGGVWFYTRFRKRRREEEETSDPEIVATPFDLQATTGKAQRSKIPKSDHLGQTHEPDASYRSITRDPANDNTDALSSTMDAVDDLLVALAQTLETAQRGVERGRNSEESPPSYVE</sequence>
<dbReference type="EMBL" id="JBAHYK010002806">
    <property type="protein sequence ID" value="KAL0564394.1"/>
    <property type="molecule type" value="Genomic_DNA"/>
</dbReference>
<feature type="compositionally biased region" description="Basic and acidic residues" evidence="1">
    <location>
        <begin position="391"/>
        <end position="414"/>
    </location>
</feature>
<keyword evidence="2" id="KW-1133">Transmembrane helix</keyword>
<comment type="caution">
    <text evidence="3">The sequence shown here is derived from an EMBL/GenBank/DDBJ whole genome shotgun (WGS) entry which is preliminary data.</text>
</comment>
<dbReference type="InterPro" id="IPR008928">
    <property type="entry name" value="6-hairpin_glycosidase_sf"/>
</dbReference>
<gene>
    <name evidence="3" type="ORF">V5O48_017652</name>
</gene>
<dbReference type="Proteomes" id="UP001465976">
    <property type="component" value="Unassembled WGS sequence"/>
</dbReference>
<proteinExistence type="predicted"/>
<keyword evidence="2" id="KW-0812">Transmembrane</keyword>